<dbReference type="EMBL" id="JAMGBD010000002">
    <property type="protein sequence ID" value="MCL6684315.1"/>
    <property type="molecule type" value="Genomic_DNA"/>
</dbReference>
<reference evidence="4" key="1">
    <citation type="submission" date="2022-05" db="EMBL/GenBank/DDBJ databases">
        <authorList>
            <person name="Jo J.-H."/>
            <person name="Im W.-T."/>
        </authorList>
    </citation>
    <scope>NUCLEOTIDE SEQUENCE</scope>
    <source>
        <strain evidence="4">SE158</strain>
    </source>
</reference>
<sequence length="246" mass="26649">MQAFLQPFATAGNWAIDLALPPRCPGCGIITGQPHSFCADCWTGIEWLGDGGCQSCGVRLEATDMDTCAACLAKPPLIARTRAAVAYGDATRSLPLRLKYARKVALAKTMAKFMRPLVDQSENPILIPVPLHRSRLWNRGFNQAALLAAELAKLTGAQYDPFLLWRSKRTAALRGMSSLQRKREVAGAFTVDVRADLSGRKVILVDDVLTTGSTTDGCAKALAKAGAARIELICWARVVRPTQLVR</sequence>
<proteinExistence type="inferred from homology"/>
<dbReference type="PANTHER" id="PTHR47505">
    <property type="entry name" value="DNA UTILIZATION PROTEIN YHGH"/>
    <property type="match status" value="1"/>
</dbReference>
<name>A0ABT0RP75_9SPHN</name>
<dbReference type="InterPro" id="IPR000836">
    <property type="entry name" value="PRTase_dom"/>
</dbReference>
<dbReference type="InterPro" id="IPR029057">
    <property type="entry name" value="PRTase-like"/>
</dbReference>
<dbReference type="RefSeq" id="WP_249848733.1">
    <property type="nucleotide sequence ID" value="NZ_JAMGBD010000002.1"/>
</dbReference>
<dbReference type="PANTHER" id="PTHR47505:SF1">
    <property type="entry name" value="DNA UTILIZATION PROTEIN YHGH"/>
    <property type="match status" value="1"/>
</dbReference>
<accession>A0ABT0RP75</accession>
<evidence type="ECO:0000313" key="4">
    <source>
        <dbReference type="EMBL" id="MCL6684315.1"/>
    </source>
</evidence>
<dbReference type="Pfam" id="PF18912">
    <property type="entry name" value="DZR_2"/>
    <property type="match status" value="1"/>
</dbReference>
<gene>
    <name evidence="4" type="ORF">LZ536_10440</name>
</gene>
<evidence type="ECO:0000256" key="1">
    <source>
        <dbReference type="ARBA" id="ARBA00008007"/>
    </source>
</evidence>
<feature type="domain" description="Double zinc ribbon" evidence="3">
    <location>
        <begin position="16"/>
        <end position="72"/>
    </location>
</feature>
<dbReference type="InterPro" id="IPR051910">
    <property type="entry name" value="ComF/GntX_DNA_util-trans"/>
</dbReference>
<dbReference type="SUPFAM" id="SSF53271">
    <property type="entry name" value="PRTase-like"/>
    <property type="match status" value="1"/>
</dbReference>
<dbReference type="InterPro" id="IPR044005">
    <property type="entry name" value="DZR_2"/>
</dbReference>
<feature type="domain" description="Phosphoribosyltransferase" evidence="2">
    <location>
        <begin position="184"/>
        <end position="236"/>
    </location>
</feature>
<protein>
    <submittedName>
        <fullName evidence="4">Double zinc ribbon domain-containing protein</fullName>
    </submittedName>
</protein>
<comment type="similarity">
    <text evidence="1">Belongs to the ComF/GntX family.</text>
</comment>
<dbReference type="Pfam" id="PF00156">
    <property type="entry name" value="Pribosyltran"/>
    <property type="match status" value="1"/>
</dbReference>
<evidence type="ECO:0000259" key="3">
    <source>
        <dbReference type="Pfam" id="PF18912"/>
    </source>
</evidence>
<dbReference type="Gene3D" id="3.40.50.2020">
    <property type="match status" value="1"/>
</dbReference>
<dbReference type="CDD" id="cd06223">
    <property type="entry name" value="PRTases_typeI"/>
    <property type="match status" value="1"/>
</dbReference>
<keyword evidence="5" id="KW-1185">Reference proteome</keyword>
<evidence type="ECO:0000259" key="2">
    <source>
        <dbReference type="Pfam" id="PF00156"/>
    </source>
</evidence>
<organism evidence="4 5">
    <name type="scientific">Sphingomonas alba</name>
    <dbReference type="NCBI Taxonomy" id="2908208"/>
    <lineage>
        <taxon>Bacteria</taxon>
        <taxon>Pseudomonadati</taxon>
        <taxon>Pseudomonadota</taxon>
        <taxon>Alphaproteobacteria</taxon>
        <taxon>Sphingomonadales</taxon>
        <taxon>Sphingomonadaceae</taxon>
        <taxon>Sphingomonas</taxon>
    </lineage>
</organism>
<comment type="caution">
    <text evidence="4">The sequence shown here is derived from an EMBL/GenBank/DDBJ whole genome shotgun (WGS) entry which is preliminary data.</text>
</comment>
<evidence type="ECO:0000313" key="5">
    <source>
        <dbReference type="Proteomes" id="UP001165363"/>
    </source>
</evidence>
<dbReference type="Proteomes" id="UP001165363">
    <property type="component" value="Unassembled WGS sequence"/>
</dbReference>